<dbReference type="PANTHER" id="PTHR30055">
    <property type="entry name" value="HTH-TYPE TRANSCRIPTIONAL REGULATOR RUTR"/>
    <property type="match status" value="1"/>
</dbReference>
<name>A0A3E0H3G3_9PSEU</name>
<sequence length="206" mass="22766">MPSITRRRTPATGRRAEDDILAATRRLLTGGATFTELGIQQISDEAGVARSTFYSHFRDKTELLMRLAARMVEASFSIASAWEPAVGVDGLAADFLRVLGVWREHVGVLQAVTEVAAYEPTVREFWGQGLVQFVDRTIEVLRAEQDAGRSPADIDVVHASEIIVLGGERAMLHHVANSAPDTDAAFARELARTWWYGVYRRPATEN</sequence>
<dbReference type="Gene3D" id="1.10.10.60">
    <property type="entry name" value="Homeodomain-like"/>
    <property type="match status" value="1"/>
</dbReference>
<evidence type="ECO:0000256" key="1">
    <source>
        <dbReference type="ARBA" id="ARBA00023125"/>
    </source>
</evidence>
<dbReference type="PANTHER" id="PTHR30055:SF184">
    <property type="entry name" value="HTH-TYPE TRANSCRIPTIONAL REGULATOR ETHR"/>
    <property type="match status" value="1"/>
</dbReference>
<dbReference type="SUPFAM" id="SSF46689">
    <property type="entry name" value="Homeodomain-like"/>
    <property type="match status" value="1"/>
</dbReference>
<dbReference type="InterPro" id="IPR036271">
    <property type="entry name" value="Tet_transcr_reg_TetR-rel_C_sf"/>
</dbReference>
<dbReference type="EMBL" id="QUNO01000015">
    <property type="protein sequence ID" value="REH37058.1"/>
    <property type="molecule type" value="Genomic_DNA"/>
</dbReference>
<dbReference type="OrthoDB" id="5112469at2"/>
<dbReference type="InterPro" id="IPR001647">
    <property type="entry name" value="HTH_TetR"/>
</dbReference>
<evidence type="ECO:0000259" key="3">
    <source>
        <dbReference type="PROSITE" id="PS50977"/>
    </source>
</evidence>
<keyword evidence="1 2" id="KW-0238">DNA-binding</keyword>
<dbReference type="InterPro" id="IPR050109">
    <property type="entry name" value="HTH-type_TetR-like_transc_reg"/>
</dbReference>
<evidence type="ECO:0000256" key="2">
    <source>
        <dbReference type="PROSITE-ProRule" id="PRU00335"/>
    </source>
</evidence>
<dbReference type="AlphaFoldDB" id="A0A3E0H3G3"/>
<feature type="domain" description="HTH tetR-type" evidence="3">
    <location>
        <begin position="14"/>
        <end position="75"/>
    </location>
</feature>
<reference evidence="4 5" key="1">
    <citation type="submission" date="2018-08" db="EMBL/GenBank/DDBJ databases">
        <title>Genomic Encyclopedia of Archaeal and Bacterial Type Strains, Phase II (KMG-II): from individual species to whole genera.</title>
        <authorList>
            <person name="Goeker M."/>
        </authorList>
    </citation>
    <scope>NUCLEOTIDE SEQUENCE [LARGE SCALE GENOMIC DNA]</scope>
    <source>
        <strain evidence="4 5">DSM 45791</strain>
    </source>
</reference>
<dbReference type="RefSeq" id="WP_116179218.1">
    <property type="nucleotide sequence ID" value="NZ_CP144375.1"/>
</dbReference>
<feature type="DNA-binding region" description="H-T-H motif" evidence="2">
    <location>
        <begin position="38"/>
        <end position="57"/>
    </location>
</feature>
<protein>
    <submittedName>
        <fullName evidence="4">AcrR family transcriptional regulator</fullName>
    </submittedName>
</protein>
<dbReference type="InterPro" id="IPR049397">
    <property type="entry name" value="EthR_C"/>
</dbReference>
<dbReference type="Pfam" id="PF21313">
    <property type="entry name" value="EthR_C"/>
    <property type="match status" value="1"/>
</dbReference>
<evidence type="ECO:0000313" key="4">
    <source>
        <dbReference type="EMBL" id="REH37058.1"/>
    </source>
</evidence>
<gene>
    <name evidence="4" type="ORF">BCF44_11562</name>
</gene>
<proteinExistence type="predicted"/>
<accession>A0A3E0H3G3</accession>
<evidence type="ECO:0000313" key="5">
    <source>
        <dbReference type="Proteomes" id="UP000256269"/>
    </source>
</evidence>
<dbReference type="SUPFAM" id="SSF48498">
    <property type="entry name" value="Tetracyclin repressor-like, C-terminal domain"/>
    <property type="match status" value="1"/>
</dbReference>
<dbReference type="Proteomes" id="UP000256269">
    <property type="component" value="Unassembled WGS sequence"/>
</dbReference>
<dbReference type="Gene3D" id="1.10.357.10">
    <property type="entry name" value="Tetracycline Repressor, domain 2"/>
    <property type="match status" value="1"/>
</dbReference>
<dbReference type="PROSITE" id="PS50977">
    <property type="entry name" value="HTH_TETR_2"/>
    <property type="match status" value="1"/>
</dbReference>
<dbReference type="Pfam" id="PF00440">
    <property type="entry name" value="TetR_N"/>
    <property type="match status" value="1"/>
</dbReference>
<keyword evidence="5" id="KW-1185">Reference proteome</keyword>
<dbReference type="GO" id="GO:0000976">
    <property type="term" value="F:transcription cis-regulatory region binding"/>
    <property type="evidence" value="ECO:0007669"/>
    <property type="project" value="TreeGrafter"/>
</dbReference>
<dbReference type="InterPro" id="IPR009057">
    <property type="entry name" value="Homeodomain-like_sf"/>
</dbReference>
<comment type="caution">
    <text evidence="4">The sequence shown here is derived from an EMBL/GenBank/DDBJ whole genome shotgun (WGS) entry which is preliminary data.</text>
</comment>
<dbReference type="GO" id="GO:0003700">
    <property type="term" value="F:DNA-binding transcription factor activity"/>
    <property type="evidence" value="ECO:0007669"/>
    <property type="project" value="TreeGrafter"/>
</dbReference>
<organism evidence="4 5">
    <name type="scientific">Kutzneria buriramensis</name>
    <dbReference type="NCBI Taxonomy" id="1045776"/>
    <lineage>
        <taxon>Bacteria</taxon>
        <taxon>Bacillati</taxon>
        <taxon>Actinomycetota</taxon>
        <taxon>Actinomycetes</taxon>
        <taxon>Pseudonocardiales</taxon>
        <taxon>Pseudonocardiaceae</taxon>
        <taxon>Kutzneria</taxon>
    </lineage>
</organism>